<comment type="caution">
    <text evidence="2">The sequence shown here is derived from an EMBL/GenBank/DDBJ whole genome shotgun (WGS) entry which is preliminary data.</text>
</comment>
<evidence type="ECO:0000313" key="3">
    <source>
        <dbReference type="Proteomes" id="UP001528823"/>
    </source>
</evidence>
<dbReference type="InterPro" id="IPR002686">
    <property type="entry name" value="Transposase_17"/>
</dbReference>
<reference evidence="2 3" key="1">
    <citation type="submission" date="2022-11" db="EMBL/GenBank/DDBJ databases">
        <title>Spartinivicinus poritis sp. nov., isolated from scleractinian coral Porites lutea.</title>
        <authorList>
            <person name="Zhang G."/>
            <person name="Cai L."/>
            <person name="Wei Q."/>
        </authorList>
    </citation>
    <scope>NUCLEOTIDE SEQUENCE [LARGE SCALE GENOMIC DNA]</scope>
    <source>
        <strain evidence="2 3">A2-2</strain>
    </source>
</reference>
<dbReference type="PANTHER" id="PTHR34322:SF2">
    <property type="entry name" value="TRANSPOSASE IS200-LIKE DOMAIN-CONTAINING PROTEIN"/>
    <property type="match status" value="1"/>
</dbReference>
<dbReference type="SUPFAM" id="SSF143422">
    <property type="entry name" value="Transposase IS200-like"/>
    <property type="match status" value="1"/>
</dbReference>
<name>A0ABT5U879_9GAMM</name>
<accession>A0ABT5U879</accession>
<sequence>MTHAHREQVSLDAMPFYHCITRCVRRAFLCGEDQLTGQSFKHRRQWVVDRLAELVDIFAIDLCAYAAISNHYHIVVRINNHRVEEWSNHEVVERWMKLYNGNFLVNRWLNGETGKAENLVVNEIIQLWRKRLCDLSWFMRCLNEFIARKANKEDNCKGRFWESRFKSQALLAEEALLTCMAYVDLNPIRTKLSDRPETSDFTSVQS</sequence>
<evidence type="ECO:0000259" key="1">
    <source>
        <dbReference type="SMART" id="SM01321"/>
    </source>
</evidence>
<dbReference type="InterPro" id="IPR036515">
    <property type="entry name" value="Transposase_17_sf"/>
</dbReference>
<dbReference type="Proteomes" id="UP001528823">
    <property type="component" value="Unassembled WGS sequence"/>
</dbReference>
<dbReference type="SMART" id="SM01321">
    <property type="entry name" value="Y1_Tnp"/>
    <property type="match status" value="1"/>
</dbReference>
<keyword evidence="3" id="KW-1185">Reference proteome</keyword>
<dbReference type="RefSeq" id="WP_274688102.1">
    <property type="nucleotide sequence ID" value="NZ_JAPMOU010000006.1"/>
</dbReference>
<gene>
    <name evidence="2" type="ORF">ORQ98_07155</name>
</gene>
<dbReference type="PANTHER" id="PTHR34322">
    <property type="entry name" value="TRANSPOSASE, Y1_TNP DOMAIN-CONTAINING"/>
    <property type="match status" value="1"/>
</dbReference>
<proteinExistence type="predicted"/>
<protein>
    <recommendedName>
        <fullName evidence="1">Transposase IS200-like domain-containing protein</fullName>
    </recommendedName>
</protein>
<dbReference type="Gene3D" id="3.30.70.1290">
    <property type="entry name" value="Transposase IS200-like"/>
    <property type="match status" value="1"/>
</dbReference>
<evidence type="ECO:0000313" key="2">
    <source>
        <dbReference type="EMBL" id="MDE1461742.1"/>
    </source>
</evidence>
<dbReference type="EMBL" id="JAPMOU010000006">
    <property type="protein sequence ID" value="MDE1461742.1"/>
    <property type="molecule type" value="Genomic_DNA"/>
</dbReference>
<organism evidence="2 3">
    <name type="scientific">Spartinivicinus poritis</name>
    <dbReference type="NCBI Taxonomy" id="2994640"/>
    <lineage>
        <taxon>Bacteria</taxon>
        <taxon>Pseudomonadati</taxon>
        <taxon>Pseudomonadota</taxon>
        <taxon>Gammaproteobacteria</taxon>
        <taxon>Oceanospirillales</taxon>
        <taxon>Zooshikellaceae</taxon>
        <taxon>Spartinivicinus</taxon>
    </lineage>
</organism>
<feature type="domain" description="Transposase IS200-like" evidence="1">
    <location>
        <begin position="14"/>
        <end position="186"/>
    </location>
</feature>